<dbReference type="RefSeq" id="WP_329408451.1">
    <property type="nucleotide sequence ID" value="NZ_CP109441.1"/>
</dbReference>
<evidence type="ECO:0000256" key="1">
    <source>
        <dbReference type="SAM" id="Phobius"/>
    </source>
</evidence>
<sequence length="184" mass="19815">MSNSHRPTPLWFELWMGAITTVIALLCAALCWELAAQGSFPAKVLLWVGLSVVGLVAIVFAILGLIRYHAVLVSLTAPLLIAALAALVWYEVPETTGWRLSRPILEDQATACANPGHHTRLGVYTVTYVTRRDGACLFYVSGGATNSEGFAYFPDSAPSTGPAGPGGIGYEPFHGSWYRFVENT</sequence>
<accession>A0ABZ1YTS6</accession>
<feature type="transmembrane region" description="Helical" evidence="1">
    <location>
        <begin position="72"/>
        <end position="92"/>
    </location>
</feature>
<keyword evidence="1" id="KW-0472">Membrane</keyword>
<feature type="transmembrane region" description="Helical" evidence="1">
    <location>
        <begin position="44"/>
        <end position="66"/>
    </location>
</feature>
<dbReference type="EMBL" id="CP109441">
    <property type="protein sequence ID" value="WUV45139.1"/>
    <property type="molecule type" value="Genomic_DNA"/>
</dbReference>
<dbReference type="Proteomes" id="UP001432062">
    <property type="component" value="Chromosome"/>
</dbReference>
<name>A0ABZ1YTS6_9NOCA</name>
<proteinExistence type="predicted"/>
<keyword evidence="3" id="KW-1185">Reference proteome</keyword>
<organism evidence="2 3">
    <name type="scientific">Nocardia vinacea</name>
    <dbReference type="NCBI Taxonomy" id="96468"/>
    <lineage>
        <taxon>Bacteria</taxon>
        <taxon>Bacillati</taxon>
        <taxon>Actinomycetota</taxon>
        <taxon>Actinomycetes</taxon>
        <taxon>Mycobacteriales</taxon>
        <taxon>Nocardiaceae</taxon>
        <taxon>Nocardia</taxon>
    </lineage>
</organism>
<gene>
    <name evidence="2" type="ORF">OG563_39450</name>
</gene>
<keyword evidence="1" id="KW-0812">Transmembrane</keyword>
<reference evidence="2" key="1">
    <citation type="submission" date="2022-10" db="EMBL/GenBank/DDBJ databases">
        <title>The complete genomes of actinobacterial strains from the NBC collection.</title>
        <authorList>
            <person name="Joergensen T.S."/>
            <person name="Alvarez Arevalo M."/>
            <person name="Sterndorff E.B."/>
            <person name="Faurdal D."/>
            <person name="Vuksanovic O."/>
            <person name="Mourched A.-S."/>
            <person name="Charusanti P."/>
            <person name="Shaw S."/>
            <person name="Blin K."/>
            <person name="Weber T."/>
        </authorList>
    </citation>
    <scope>NUCLEOTIDE SEQUENCE</scope>
    <source>
        <strain evidence="2">NBC_01482</strain>
    </source>
</reference>
<evidence type="ECO:0000313" key="2">
    <source>
        <dbReference type="EMBL" id="WUV45139.1"/>
    </source>
</evidence>
<keyword evidence="1" id="KW-1133">Transmembrane helix</keyword>
<protein>
    <recommendedName>
        <fullName evidence="4">DUF1109 domain-containing protein</fullName>
    </recommendedName>
</protein>
<evidence type="ECO:0000313" key="3">
    <source>
        <dbReference type="Proteomes" id="UP001432062"/>
    </source>
</evidence>
<feature type="transmembrane region" description="Helical" evidence="1">
    <location>
        <begin position="12"/>
        <end position="32"/>
    </location>
</feature>
<evidence type="ECO:0008006" key="4">
    <source>
        <dbReference type="Google" id="ProtNLM"/>
    </source>
</evidence>